<name>A0AA41MPF2_SCICA</name>
<proteinExistence type="predicted"/>
<protein>
    <submittedName>
        <fullName evidence="2">Uncharacterized protein</fullName>
    </submittedName>
</protein>
<feature type="compositionally biased region" description="Low complexity" evidence="1">
    <location>
        <begin position="137"/>
        <end position="152"/>
    </location>
</feature>
<feature type="compositionally biased region" description="Basic and acidic residues" evidence="1">
    <location>
        <begin position="80"/>
        <end position="90"/>
    </location>
</feature>
<evidence type="ECO:0000256" key="1">
    <source>
        <dbReference type="SAM" id="MobiDB-lite"/>
    </source>
</evidence>
<gene>
    <name evidence="2" type="ORF">SUZIE_134395</name>
</gene>
<feature type="region of interest" description="Disordered" evidence="1">
    <location>
        <begin position="1"/>
        <end position="157"/>
    </location>
</feature>
<feature type="compositionally biased region" description="Basic and acidic residues" evidence="1">
    <location>
        <begin position="221"/>
        <end position="242"/>
    </location>
</feature>
<reference evidence="2" key="1">
    <citation type="submission" date="2020-03" db="EMBL/GenBank/DDBJ databases">
        <title>Studies in the Genomics of Life Span.</title>
        <authorList>
            <person name="Glass D."/>
        </authorList>
    </citation>
    <scope>NUCLEOTIDE SEQUENCE</scope>
    <source>
        <strain evidence="2">SUZIE</strain>
        <tissue evidence="2">Muscle</tissue>
    </source>
</reference>
<feature type="compositionally biased region" description="Gly residues" evidence="1">
    <location>
        <begin position="111"/>
        <end position="128"/>
    </location>
</feature>
<accession>A0AA41MPF2</accession>
<comment type="caution">
    <text evidence="2">The sequence shown here is derived from an EMBL/GenBank/DDBJ whole genome shotgun (WGS) entry which is preliminary data.</text>
</comment>
<keyword evidence="3" id="KW-1185">Reference proteome</keyword>
<dbReference type="InterPro" id="IPR037694">
    <property type="entry name" value="MTNAP1"/>
</dbReference>
<evidence type="ECO:0000313" key="2">
    <source>
        <dbReference type="EMBL" id="MBZ3875733.1"/>
    </source>
</evidence>
<feature type="region of interest" description="Disordered" evidence="1">
    <location>
        <begin position="189"/>
        <end position="242"/>
    </location>
</feature>
<dbReference type="PANTHER" id="PTHR16270">
    <property type="entry name" value="HYPOTHETICAL LOC287798"/>
    <property type="match status" value="1"/>
</dbReference>
<sequence>MHSYQQMLNAHLLSGKPNGEPQAKEEPRGEPGAKKKRGRLMRKYPQWLQTTKPAGGHVEEKRKLKRRGVGKRTRAAQGRRGSDRTSRCAEVRTLLGGGSPEAELLPAAHGPGLGETRGESGADGGAAGRRGQPEPSGPAHLLEGAAAPAGEAGEARKRMSDIPPIMEVCPHCKKPFKRLKSHLPHCKMRGPTVPADQKVHPSKPATLPRAKKMKGPTQDLMKAKGRELDTVSEERNTTLTRDKSERTVAPFPLLAVDPEKANTAKDQNQHSFTVAKHTEPKRAFQGKTKAQLDASDNTSPEREVAQDWLKSDRSRCNPPETEAPLLVDPMELSLSDHNRKYSSALPDEVQATSVNLKSDTMDPQRLLVKLIDVPVTDYHHSPRNLSKGVQRLKISMWSRETDSRGRGHVPGASADTETQEENSASPILGLLVSPLGENQEKELGLGAEACGGKGNAEESASTTEVQERASVSCGSKHLNPGTSVSQGKLEDAGPLLNLFAPQEAAHSKFLSASQSSNQSLASLAMKSLQEEKAQFCSHQQVPDVNLLAEIKAQALEPRPSCQPHALYTGSPQSPPAAQHHLPKSWLIGHISAADRKTLSSPLGLEWFPELYPGYLGLGLLSGKPQSWNSVAQKPQLSSPQGESLSQVPLLGRSSTDLRSLEPPARLTTSSFPLRRLLGAVHKGWLRCNTVVRKSGVGGITMLFTGYFILCCSWSFRHLTACDMCCHAYNPEQGKRWFATQQGVLSTEQPWVAPTDPGGSHF</sequence>
<feature type="compositionally biased region" description="Basic and acidic residues" evidence="1">
    <location>
        <begin position="22"/>
        <end position="33"/>
    </location>
</feature>
<dbReference type="EMBL" id="JAATJV010256800">
    <property type="protein sequence ID" value="MBZ3875733.1"/>
    <property type="molecule type" value="Genomic_DNA"/>
</dbReference>
<dbReference type="Proteomes" id="UP001166674">
    <property type="component" value="Unassembled WGS sequence"/>
</dbReference>
<organism evidence="2 3">
    <name type="scientific">Sciurus carolinensis</name>
    <name type="common">Eastern gray squirrel</name>
    <dbReference type="NCBI Taxonomy" id="30640"/>
    <lineage>
        <taxon>Eukaryota</taxon>
        <taxon>Metazoa</taxon>
        <taxon>Chordata</taxon>
        <taxon>Craniata</taxon>
        <taxon>Vertebrata</taxon>
        <taxon>Euteleostomi</taxon>
        <taxon>Mammalia</taxon>
        <taxon>Eutheria</taxon>
        <taxon>Euarchontoglires</taxon>
        <taxon>Glires</taxon>
        <taxon>Rodentia</taxon>
        <taxon>Sciuromorpha</taxon>
        <taxon>Sciuridae</taxon>
        <taxon>Sciurinae</taxon>
        <taxon>Sciurini</taxon>
        <taxon>Sciurus</taxon>
    </lineage>
</organism>
<feature type="compositionally biased region" description="Basic residues" evidence="1">
    <location>
        <begin position="63"/>
        <end position="74"/>
    </location>
</feature>
<dbReference type="AlphaFoldDB" id="A0AA41MPF2"/>
<dbReference type="PANTHER" id="PTHR16270:SF5">
    <property type="entry name" value="HYPOTHETICAL LOC287798"/>
    <property type="match status" value="1"/>
</dbReference>
<feature type="region of interest" description="Disordered" evidence="1">
    <location>
        <begin position="281"/>
        <end position="302"/>
    </location>
</feature>
<evidence type="ECO:0000313" key="3">
    <source>
        <dbReference type="Proteomes" id="UP001166674"/>
    </source>
</evidence>
<feature type="region of interest" description="Disordered" evidence="1">
    <location>
        <begin position="447"/>
        <end position="485"/>
    </location>
</feature>
<feature type="region of interest" description="Disordered" evidence="1">
    <location>
        <begin position="398"/>
        <end position="424"/>
    </location>
</feature>